<reference evidence="5" key="1">
    <citation type="journal article" date="2019" name="Int. J. Syst. Evol. Microbiol.">
        <title>The Global Catalogue of Microorganisms (GCM) 10K type strain sequencing project: providing services to taxonomists for standard genome sequencing and annotation.</title>
        <authorList>
            <consortium name="The Broad Institute Genomics Platform"/>
            <consortium name="The Broad Institute Genome Sequencing Center for Infectious Disease"/>
            <person name="Wu L."/>
            <person name="Ma J."/>
        </authorList>
    </citation>
    <scope>NUCLEOTIDE SEQUENCE [LARGE SCALE GENOMIC DNA]</scope>
    <source>
        <strain evidence="5">JCM 14545</strain>
    </source>
</reference>
<dbReference type="InterPro" id="IPR001647">
    <property type="entry name" value="HTH_TetR"/>
</dbReference>
<dbReference type="SUPFAM" id="SSF46689">
    <property type="entry name" value="Homeodomain-like"/>
    <property type="match status" value="1"/>
</dbReference>
<comment type="caution">
    <text evidence="4">The sequence shown here is derived from an EMBL/GenBank/DDBJ whole genome shotgun (WGS) entry which is preliminary data.</text>
</comment>
<keyword evidence="1 2" id="KW-0238">DNA-binding</keyword>
<name>A0ABP5D6S9_9PSEU</name>
<feature type="domain" description="HTH tetR-type" evidence="3">
    <location>
        <begin position="19"/>
        <end position="80"/>
    </location>
</feature>
<keyword evidence="5" id="KW-1185">Reference proteome</keyword>
<gene>
    <name evidence="4" type="ORF">GCM10009754_57490</name>
</gene>
<dbReference type="EMBL" id="BAAANN010000025">
    <property type="protein sequence ID" value="GAA1974819.1"/>
    <property type="molecule type" value="Genomic_DNA"/>
</dbReference>
<dbReference type="Gene3D" id="1.10.10.60">
    <property type="entry name" value="Homeodomain-like"/>
    <property type="match status" value="1"/>
</dbReference>
<evidence type="ECO:0000259" key="3">
    <source>
        <dbReference type="PROSITE" id="PS50977"/>
    </source>
</evidence>
<dbReference type="RefSeq" id="WP_344425585.1">
    <property type="nucleotide sequence ID" value="NZ_BAAANN010000025.1"/>
</dbReference>
<evidence type="ECO:0000256" key="1">
    <source>
        <dbReference type="ARBA" id="ARBA00023125"/>
    </source>
</evidence>
<sequence>MESTSLRVYGGITGDDRQAERRAQFVEAGLALLGVEGGEPNLTVRGACKRAGLAARYFYESFEDRDALAVAVFDHVVTEIAETTLAAVEAAEPDPRVKSAAGLRAIVRLIAEDPRRGRLLFSPAISTPVLLNRRAESNRMFAHLLSAQARDFYGIAESSHLELVTEFLIGGLGRTLASWLDGSLSISEDEIVARCAEIFLRLAELR</sequence>
<protein>
    <submittedName>
        <fullName evidence="4">TetR/AcrR family transcriptional regulator</fullName>
    </submittedName>
</protein>
<organism evidence="4 5">
    <name type="scientific">Amycolatopsis minnesotensis</name>
    <dbReference type="NCBI Taxonomy" id="337894"/>
    <lineage>
        <taxon>Bacteria</taxon>
        <taxon>Bacillati</taxon>
        <taxon>Actinomycetota</taxon>
        <taxon>Actinomycetes</taxon>
        <taxon>Pseudonocardiales</taxon>
        <taxon>Pseudonocardiaceae</taxon>
        <taxon>Amycolatopsis</taxon>
    </lineage>
</organism>
<dbReference type="Proteomes" id="UP001501116">
    <property type="component" value="Unassembled WGS sequence"/>
</dbReference>
<evidence type="ECO:0000256" key="2">
    <source>
        <dbReference type="PROSITE-ProRule" id="PRU00335"/>
    </source>
</evidence>
<dbReference type="InterPro" id="IPR009057">
    <property type="entry name" value="Homeodomain-like_sf"/>
</dbReference>
<feature type="DNA-binding region" description="H-T-H motif" evidence="2">
    <location>
        <begin position="43"/>
        <end position="62"/>
    </location>
</feature>
<accession>A0ABP5D6S9</accession>
<evidence type="ECO:0000313" key="5">
    <source>
        <dbReference type="Proteomes" id="UP001501116"/>
    </source>
</evidence>
<dbReference type="PROSITE" id="PS50977">
    <property type="entry name" value="HTH_TETR_2"/>
    <property type="match status" value="1"/>
</dbReference>
<dbReference type="Gene3D" id="1.10.357.10">
    <property type="entry name" value="Tetracycline Repressor, domain 2"/>
    <property type="match status" value="1"/>
</dbReference>
<evidence type="ECO:0000313" key="4">
    <source>
        <dbReference type="EMBL" id="GAA1974819.1"/>
    </source>
</evidence>
<proteinExistence type="predicted"/>